<gene>
    <name evidence="4" type="ORF">SAMN06295970_12421</name>
</gene>
<feature type="domain" description="Thioesterase" evidence="3">
    <location>
        <begin position="51"/>
        <end position="123"/>
    </location>
</feature>
<dbReference type="PANTHER" id="PTHR21660:SF1">
    <property type="entry name" value="ACYL-COENZYME A THIOESTERASE 13"/>
    <property type="match status" value="1"/>
</dbReference>
<evidence type="ECO:0000313" key="4">
    <source>
        <dbReference type="EMBL" id="SMP76313.1"/>
    </source>
</evidence>
<accession>A0ABY1QNH6</accession>
<comment type="similarity">
    <text evidence="1">Belongs to the thioesterase PaaI family.</text>
</comment>
<dbReference type="NCBIfam" id="TIGR00369">
    <property type="entry name" value="unchar_dom_1"/>
    <property type="match status" value="1"/>
</dbReference>
<dbReference type="EMBL" id="FXUL01000024">
    <property type="protein sequence ID" value="SMP76313.1"/>
    <property type="molecule type" value="Genomic_DNA"/>
</dbReference>
<keyword evidence="5" id="KW-1185">Reference proteome</keyword>
<dbReference type="Pfam" id="PF03061">
    <property type="entry name" value="4HBT"/>
    <property type="match status" value="1"/>
</dbReference>
<evidence type="ECO:0000313" key="5">
    <source>
        <dbReference type="Proteomes" id="UP001158049"/>
    </source>
</evidence>
<evidence type="ECO:0000259" key="3">
    <source>
        <dbReference type="Pfam" id="PF03061"/>
    </source>
</evidence>
<dbReference type="CDD" id="cd03443">
    <property type="entry name" value="PaaI_thioesterase"/>
    <property type="match status" value="1"/>
</dbReference>
<dbReference type="PANTHER" id="PTHR21660">
    <property type="entry name" value="THIOESTERASE SUPERFAMILY MEMBER-RELATED"/>
    <property type="match status" value="1"/>
</dbReference>
<dbReference type="InterPro" id="IPR006683">
    <property type="entry name" value="Thioestr_dom"/>
</dbReference>
<dbReference type="InterPro" id="IPR003736">
    <property type="entry name" value="PAAI_dom"/>
</dbReference>
<keyword evidence="2" id="KW-0378">Hydrolase</keyword>
<dbReference type="SUPFAM" id="SSF54637">
    <property type="entry name" value="Thioesterase/thiol ester dehydrase-isomerase"/>
    <property type="match status" value="1"/>
</dbReference>
<proteinExistence type="inferred from homology"/>
<dbReference type="Gene3D" id="3.10.129.10">
    <property type="entry name" value="Hotdog Thioesterase"/>
    <property type="match status" value="1"/>
</dbReference>
<dbReference type="RefSeq" id="WP_283444737.1">
    <property type="nucleotide sequence ID" value="NZ_FXUL01000024.1"/>
</dbReference>
<evidence type="ECO:0000256" key="2">
    <source>
        <dbReference type="ARBA" id="ARBA00022801"/>
    </source>
</evidence>
<organism evidence="4 5">
    <name type="scientific">Noviherbaspirillum suwonense</name>
    <dbReference type="NCBI Taxonomy" id="1224511"/>
    <lineage>
        <taxon>Bacteria</taxon>
        <taxon>Pseudomonadati</taxon>
        <taxon>Pseudomonadota</taxon>
        <taxon>Betaproteobacteria</taxon>
        <taxon>Burkholderiales</taxon>
        <taxon>Oxalobacteraceae</taxon>
        <taxon>Noviherbaspirillum</taxon>
    </lineage>
</organism>
<evidence type="ECO:0000256" key="1">
    <source>
        <dbReference type="ARBA" id="ARBA00008324"/>
    </source>
</evidence>
<sequence>MTQKEPHYQGSVDAGAVRPHFGAVLGFEHIESEENSAVIVLNLRQEHCNLHGTVHGGVIMSLVDAAGLWSGAPRDGSVPAASTASLNCNFLRAARFGPVTSLRAEGQITKRGRSMYFSSIRLYACPSGDLIASGQGVFSVAPHRSSAA</sequence>
<dbReference type="Proteomes" id="UP001158049">
    <property type="component" value="Unassembled WGS sequence"/>
</dbReference>
<name>A0ABY1QNH6_9BURK</name>
<dbReference type="InterPro" id="IPR029069">
    <property type="entry name" value="HotDog_dom_sf"/>
</dbReference>
<protein>
    <submittedName>
        <fullName evidence="4">Acyl-CoA thioesterase/acyl-coenzyme A thioesterase 13</fullName>
    </submittedName>
</protein>
<reference evidence="4 5" key="1">
    <citation type="submission" date="2017-05" db="EMBL/GenBank/DDBJ databases">
        <authorList>
            <person name="Varghese N."/>
            <person name="Submissions S."/>
        </authorList>
    </citation>
    <scope>NUCLEOTIDE SEQUENCE [LARGE SCALE GENOMIC DNA]</scope>
    <source>
        <strain evidence="4 5">DSM 26001</strain>
    </source>
</reference>
<dbReference type="InterPro" id="IPR039298">
    <property type="entry name" value="ACOT13"/>
</dbReference>
<comment type="caution">
    <text evidence="4">The sequence shown here is derived from an EMBL/GenBank/DDBJ whole genome shotgun (WGS) entry which is preliminary data.</text>
</comment>